<dbReference type="PROSITE" id="PS50106">
    <property type="entry name" value="PDZ"/>
    <property type="match status" value="1"/>
</dbReference>
<sequence length="499" mass="53501">MKHLFPLSAPDNRSASSHRRRSRIWLTAALAIALTGSLAPAAVSAEEESADQKLDRSAVLQLLSELHVSGTPRSALEGLSVPDMLELLKDPYTDYFTSEELSQFTDSLEQNYVGIGAVVGVDDVGVYIDRLIPGSPAESAGLQRDDYITAVDGNPVEGADTTGEVVKQILGPEGTKVSVTVKRGDVTKEFSLTRQKIQLPPVNAELFQPEVGYIQVTEFSSDAGTKFAAKLDELLKQGAKSFIIDVRDNPGGLLSSAKTIVEQFVDSGVLIHTKDRNGVDEPVTLQGRKLAVPVTILVNERSASASEVITGALRDYQIAAVVGTKTFGKGSVQQIYNLPSGGALKVTVQEYLTPKMTKVNHIGITPDIVVEGETAQLLAALRKAGLSELSIKDDKHRMFVNGVDIGDDMQVIREQGHVYAPTRTVTSLLAGTVTWNGETRSVDIAAGGKTGQYSESSHQLVLRDGSSFIDLESLRSTFSELSYTDTNGTLTLSAKAKAQ</sequence>
<dbReference type="InterPro" id="IPR036034">
    <property type="entry name" value="PDZ_sf"/>
</dbReference>
<evidence type="ECO:0000256" key="2">
    <source>
        <dbReference type="ARBA" id="ARBA00022670"/>
    </source>
</evidence>
<comment type="caution">
    <text evidence="7">The sequence shown here is derived from an EMBL/GenBank/DDBJ whole genome shotgun (WGS) entry which is preliminary data.</text>
</comment>
<gene>
    <name evidence="7" type="ORF">ACFFK0_20175</name>
</gene>
<dbReference type="NCBIfam" id="TIGR00225">
    <property type="entry name" value="prc"/>
    <property type="match status" value="1"/>
</dbReference>
<comment type="similarity">
    <text evidence="1 5">Belongs to the peptidase S41A family.</text>
</comment>
<dbReference type="EMBL" id="JBHLWN010000077">
    <property type="protein sequence ID" value="MFC0214728.1"/>
    <property type="molecule type" value="Genomic_DNA"/>
</dbReference>
<dbReference type="Gene3D" id="3.90.226.10">
    <property type="entry name" value="2-enoyl-CoA Hydratase, Chain A, domain 1"/>
    <property type="match status" value="1"/>
</dbReference>
<evidence type="ECO:0000256" key="4">
    <source>
        <dbReference type="ARBA" id="ARBA00022825"/>
    </source>
</evidence>
<dbReference type="InterPro" id="IPR001478">
    <property type="entry name" value="PDZ"/>
</dbReference>
<dbReference type="InterPro" id="IPR004447">
    <property type="entry name" value="Peptidase_S41A"/>
</dbReference>
<accession>A0ABV6DQ88</accession>
<dbReference type="SMART" id="SM00228">
    <property type="entry name" value="PDZ"/>
    <property type="match status" value="1"/>
</dbReference>
<evidence type="ECO:0000256" key="3">
    <source>
        <dbReference type="ARBA" id="ARBA00022801"/>
    </source>
</evidence>
<dbReference type="Pfam" id="PF17820">
    <property type="entry name" value="PDZ_6"/>
    <property type="match status" value="1"/>
</dbReference>
<reference evidence="7 8" key="1">
    <citation type="submission" date="2024-09" db="EMBL/GenBank/DDBJ databases">
        <authorList>
            <person name="Sun Q."/>
            <person name="Mori K."/>
        </authorList>
    </citation>
    <scope>NUCLEOTIDE SEQUENCE [LARGE SCALE GENOMIC DNA]</scope>
    <source>
        <strain evidence="7 8">CCM 7759</strain>
    </source>
</reference>
<evidence type="ECO:0000256" key="5">
    <source>
        <dbReference type="RuleBase" id="RU004404"/>
    </source>
</evidence>
<dbReference type="InterPro" id="IPR029045">
    <property type="entry name" value="ClpP/crotonase-like_dom_sf"/>
</dbReference>
<dbReference type="PANTHER" id="PTHR32060">
    <property type="entry name" value="TAIL-SPECIFIC PROTEASE"/>
    <property type="match status" value="1"/>
</dbReference>
<evidence type="ECO:0000313" key="8">
    <source>
        <dbReference type="Proteomes" id="UP001589776"/>
    </source>
</evidence>
<dbReference type="Gene3D" id="2.30.42.10">
    <property type="match status" value="1"/>
</dbReference>
<dbReference type="RefSeq" id="WP_377472139.1">
    <property type="nucleotide sequence ID" value="NZ_JBHLWN010000077.1"/>
</dbReference>
<keyword evidence="4 5" id="KW-0720">Serine protease</keyword>
<dbReference type="InterPro" id="IPR041489">
    <property type="entry name" value="PDZ_6"/>
</dbReference>
<dbReference type="PANTHER" id="PTHR32060:SF22">
    <property type="entry name" value="CARBOXYL-TERMINAL-PROCESSING PEPTIDASE 3, CHLOROPLASTIC"/>
    <property type="match status" value="1"/>
</dbReference>
<organism evidence="7 8">
    <name type="scientific">Paenibacillus chartarius</name>
    <dbReference type="NCBI Taxonomy" id="747481"/>
    <lineage>
        <taxon>Bacteria</taxon>
        <taxon>Bacillati</taxon>
        <taxon>Bacillota</taxon>
        <taxon>Bacilli</taxon>
        <taxon>Bacillales</taxon>
        <taxon>Paenibacillaceae</taxon>
        <taxon>Paenibacillus</taxon>
    </lineage>
</organism>
<dbReference type="Gene3D" id="3.30.750.44">
    <property type="match status" value="1"/>
</dbReference>
<evidence type="ECO:0000313" key="7">
    <source>
        <dbReference type="EMBL" id="MFC0214728.1"/>
    </source>
</evidence>
<dbReference type="Pfam" id="PF03572">
    <property type="entry name" value="Peptidase_S41"/>
    <property type="match status" value="1"/>
</dbReference>
<feature type="domain" description="PDZ" evidence="6">
    <location>
        <begin position="101"/>
        <end position="185"/>
    </location>
</feature>
<dbReference type="SUPFAM" id="SSF50156">
    <property type="entry name" value="PDZ domain-like"/>
    <property type="match status" value="1"/>
</dbReference>
<dbReference type="Proteomes" id="UP001589776">
    <property type="component" value="Unassembled WGS sequence"/>
</dbReference>
<keyword evidence="3 5" id="KW-0378">Hydrolase</keyword>
<dbReference type="InterPro" id="IPR005151">
    <property type="entry name" value="Tail-specific_protease"/>
</dbReference>
<protein>
    <submittedName>
        <fullName evidence="7">S41 family peptidase</fullName>
    </submittedName>
</protein>
<keyword evidence="2 5" id="KW-0645">Protease</keyword>
<keyword evidence="8" id="KW-1185">Reference proteome</keyword>
<evidence type="ECO:0000256" key="1">
    <source>
        <dbReference type="ARBA" id="ARBA00009179"/>
    </source>
</evidence>
<dbReference type="CDD" id="cd07560">
    <property type="entry name" value="Peptidase_S41_CPP"/>
    <property type="match status" value="1"/>
</dbReference>
<proteinExistence type="inferred from homology"/>
<evidence type="ECO:0000259" key="6">
    <source>
        <dbReference type="PROSITE" id="PS50106"/>
    </source>
</evidence>
<dbReference type="SUPFAM" id="SSF52096">
    <property type="entry name" value="ClpP/crotonase"/>
    <property type="match status" value="1"/>
</dbReference>
<name>A0ABV6DQ88_9BACL</name>
<dbReference type="SMART" id="SM00245">
    <property type="entry name" value="TSPc"/>
    <property type="match status" value="1"/>
</dbReference>
<dbReference type="CDD" id="cd06782">
    <property type="entry name" value="cpPDZ_CPP-like"/>
    <property type="match status" value="1"/>
</dbReference>